<reference evidence="15 16" key="1">
    <citation type="journal article" date="2004" name="Science">
        <title>The genome of the diatom Thalassiosira pseudonana: ecology, evolution, and metabolism.</title>
        <authorList>
            <person name="Armbrust E.V."/>
            <person name="Berges J.A."/>
            <person name="Bowler C."/>
            <person name="Green B.R."/>
            <person name="Martinez D."/>
            <person name="Putnam N.H."/>
            <person name="Zhou S."/>
            <person name="Allen A.E."/>
            <person name="Apt K.E."/>
            <person name="Bechner M."/>
            <person name="Brzezinski M.A."/>
            <person name="Chaal B.K."/>
            <person name="Chiovitti A."/>
            <person name="Davis A.K."/>
            <person name="Demarest M.S."/>
            <person name="Detter J.C."/>
            <person name="Glavina T."/>
            <person name="Goodstein D."/>
            <person name="Hadi M.Z."/>
            <person name="Hellsten U."/>
            <person name="Hildebrand M."/>
            <person name="Jenkins B.D."/>
            <person name="Jurka J."/>
            <person name="Kapitonov V.V."/>
            <person name="Kroger N."/>
            <person name="Lau W.W."/>
            <person name="Lane T.W."/>
            <person name="Larimer F.W."/>
            <person name="Lippmeier J.C."/>
            <person name="Lucas S."/>
            <person name="Medina M."/>
            <person name="Montsant A."/>
            <person name="Obornik M."/>
            <person name="Parker M.S."/>
            <person name="Palenik B."/>
            <person name="Pazour G.J."/>
            <person name="Richardson P.M."/>
            <person name="Rynearson T.A."/>
            <person name="Saito M.A."/>
            <person name="Schwartz D.C."/>
            <person name="Thamatrakoln K."/>
            <person name="Valentin K."/>
            <person name="Vardi A."/>
            <person name="Wilkerson F.P."/>
            <person name="Rokhsar D.S."/>
        </authorList>
    </citation>
    <scope>NUCLEOTIDE SEQUENCE [LARGE SCALE GENOMIC DNA]</scope>
    <source>
        <strain evidence="15 16">CCMP1335</strain>
    </source>
</reference>
<protein>
    <recommendedName>
        <fullName evidence="2">non-specific serine/threonine protein kinase</fullName>
        <ecNumber evidence="2">2.7.11.1</ecNumber>
    </recommendedName>
</protein>
<dbReference type="EMBL" id="CP001160">
    <property type="protein sequence ID" value="ACI64649.1"/>
    <property type="molecule type" value="Genomic_DNA"/>
</dbReference>
<feature type="coiled-coil region" evidence="11">
    <location>
        <begin position="291"/>
        <end position="357"/>
    </location>
</feature>
<evidence type="ECO:0000256" key="12">
    <source>
        <dbReference type="SAM" id="MobiDB-lite"/>
    </source>
</evidence>
<dbReference type="PaxDb" id="35128-Thaps7188"/>
<dbReference type="RefSeq" id="XP_002295932.1">
    <property type="nucleotide sequence ID" value="XM_002295896.1"/>
</dbReference>
<dbReference type="HOGENOM" id="CLU_347360_0_0_1"/>
<dbReference type="Gene3D" id="1.10.510.10">
    <property type="entry name" value="Transferase(Phosphotransferase) domain 1"/>
    <property type="match status" value="1"/>
</dbReference>
<dbReference type="InterPro" id="IPR011009">
    <property type="entry name" value="Kinase-like_dom_sf"/>
</dbReference>
<comment type="catalytic activity">
    <reaction evidence="9">
        <text>L-threonyl-[protein] + ATP = O-phospho-L-threonyl-[protein] + ADP + H(+)</text>
        <dbReference type="Rhea" id="RHEA:46608"/>
        <dbReference type="Rhea" id="RHEA-COMP:11060"/>
        <dbReference type="Rhea" id="RHEA-COMP:11605"/>
        <dbReference type="ChEBI" id="CHEBI:15378"/>
        <dbReference type="ChEBI" id="CHEBI:30013"/>
        <dbReference type="ChEBI" id="CHEBI:30616"/>
        <dbReference type="ChEBI" id="CHEBI:61977"/>
        <dbReference type="ChEBI" id="CHEBI:456216"/>
        <dbReference type="EC" id="2.7.11.1"/>
    </reaction>
</comment>
<dbReference type="GO" id="GO:0004674">
    <property type="term" value="F:protein serine/threonine kinase activity"/>
    <property type="evidence" value="ECO:0000318"/>
    <property type="project" value="GO_Central"/>
</dbReference>
<dbReference type="KEGG" id="tps:THAPS_7188"/>
<comment type="subcellular location">
    <subcellularLocation>
        <location evidence="1">Host cell</location>
    </subcellularLocation>
</comment>
<dbReference type="InterPro" id="IPR020067">
    <property type="entry name" value="Frizzled_dom"/>
</dbReference>
<evidence type="ECO:0000256" key="2">
    <source>
        <dbReference type="ARBA" id="ARBA00012513"/>
    </source>
</evidence>
<dbReference type="GO" id="GO:0005524">
    <property type="term" value="F:ATP binding"/>
    <property type="evidence" value="ECO:0007669"/>
    <property type="project" value="UniProtKB-KW"/>
</dbReference>
<dbReference type="GO" id="GO:0005737">
    <property type="term" value="C:cytoplasm"/>
    <property type="evidence" value="ECO:0000318"/>
    <property type="project" value="GO_Central"/>
</dbReference>
<comment type="catalytic activity">
    <reaction evidence="10">
        <text>L-seryl-[protein] + ATP = O-phospho-L-seryl-[protein] + ADP + H(+)</text>
        <dbReference type="Rhea" id="RHEA:17989"/>
        <dbReference type="Rhea" id="RHEA-COMP:9863"/>
        <dbReference type="Rhea" id="RHEA-COMP:11604"/>
        <dbReference type="ChEBI" id="CHEBI:15378"/>
        <dbReference type="ChEBI" id="CHEBI:29999"/>
        <dbReference type="ChEBI" id="CHEBI:30616"/>
        <dbReference type="ChEBI" id="CHEBI:83421"/>
        <dbReference type="ChEBI" id="CHEBI:456216"/>
        <dbReference type="EC" id="2.7.11.1"/>
    </reaction>
</comment>
<keyword evidence="3" id="KW-0723">Serine/threonine-protein kinase</keyword>
<evidence type="ECO:0000256" key="9">
    <source>
        <dbReference type="ARBA" id="ARBA00047899"/>
    </source>
</evidence>
<dbReference type="SUPFAM" id="SSF56112">
    <property type="entry name" value="Protein kinase-like (PK-like)"/>
    <property type="match status" value="1"/>
</dbReference>
<keyword evidence="16" id="KW-1185">Reference proteome</keyword>
<evidence type="ECO:0000256" key="6">
    <source>
        <dbReference type="ARBA" id="ARBA00022777"/>
    </source>
</evidence>
<dbReference type="InterPro" id="IPR036790">
    <property type="entry name" value="Frizzled_dom_sf"/>
</dbReference>
<evidence type="ECO:0000256" key="8">
    <source>
        <dbReference type="ARBA" id="ARBA00023157"/>
    </source>
</evidence>
<evidence type="ECO:0000256" key="5">
    <source>
        <dbReference type="ARBA" id="ARBA00022741"/>
    </source>
</evidence>
<keyword evidence="5" id="KW-0547">Nucleotide-binding</keyword>
<dbReference type="OMA" id="VKLVWND"/>
<evidence type="ECO:0000313" key="16">
    <source>
        <dbReference type="Proteomes" id="UP000001449"/>
    </source>
</evidence>
<evidence type="ECO:0000256" key="1">
    <source>
        <dbReference type="ARBA" id="ARBA00004340"/>
    </source>
</evidence>
<reference evidence="15 16" key="2">
    <citation type="journal article" date="2008" name="Nature">
        <title>The Phaeodactylum genome reveals the evolutionary history of diatom genomes.</title>
        <authorList>
            <person name="Bowler C."/>
            <person name="Allen A.E."/>
            <person name="Badger J.H."/>
            <person name="Grimwood J."/>
            <person name="Jabbari K."/>
            <person name="Kuo A."/>
            <person name="Maheswari U."/>
            <person name="Martens C."/>
            <person name="Maumus F."/>
            <person name="Otillar R.P."/>
            <person name="Rayko E."/>
            <person name="Salamov A."/>
            <person name="Vandepoele K."/>
            <person name="Beszteri B."/>
            <person name="Gruber A."/>
            <person name="Heijde M."/>
            <person name="Katinka M."/>
            <person name="Mock T."/>
            <person name="Valentin K."/>
            <person name="Verret F."/>
            <person name="Berges J.A."/>
            <person name="Brownlee C."/>
            <person name="Cadoret J.P."/>
            <person name="Chiovitti A."/>
            <person name="Choi C.J."/>
            <person name="Coesel S."/>
            <person name="De Martino A."/>
            <person name="Detter J.C."/>
            <person name="Durkin C."/>
            <person name="Falciatore A."/>
            <person name="Fournet J."/>
            <person name="Haruta M."/>
            <person name="Huysman M.J."/>
            <person name="Jenkins B.D."/>
            <person name="Jiroutova K."/>
            <person name="Jorgensen R.E."/>
            <person name="Joubert Y."/>
            <person name="Kaplan A."/>
            <person name="Kroger N."/>
            <person name="Kroth P.G."/>
            <person name="La Roche J."/>
            <person name="Lindquist E."/>
            <person name="Lommer M."/>
            <person name="Martin-Jezequel V."/>
            <person name="Lopez P.J."/>
            <person name="Lucas S."/>
            <person name="Mangogna M."/>
            <person name="McGinnis K."/>
            <person name="Medlin L.K."/>
            <person name="Montsant A."/>
            <person name="Oudot-Le Secq M.P."/>
            <person name="Napoli C."/>
            <person name="Obornik M."/>
            <person name="Parker M.S."/>
            <person name="Petit J.L."/>
            <person name="Porcel B.M."/>
            <person name="Poulsen N."/>
            <person name="Robison M."/>
            <person name="Rychlewski L."/>
            <person name="Rynearson T.A."/>
            <person name="Schmutz J."/>
            <person name="Shapiro H."/>
            <person name="Siaut M."/>
            <person name="Stanley M."/>
            <person name="Sussman M.R."/>
            <person name="Taylor A.R."/>
            <person name="Vardi A."/>
            <person name="von Dassow P."/>
            <person name="Vyverman W."/>
            <person name="Willis A."/>
            <person name="Wyrwicz L.S."/>
            <person name="Rokhsar D.S."/>
            <person name="Weissenbach J."/>
            <person name="Armbrust E.V."/>
            <person name="Green B.R."/>
            <person name="Van de Peer Y."/>
            <person name="Grigoriev I.V."/>
        </authorList>
    </citation>
    <scope>NUCLEOTIDE SEQUENCE [LARGE SCALE GENOMIC DNA]</scope>
    <source>
        <strain evidence="15 16">CCMP1335</strain>
    </source>
</reference>
<dbReference type="EC" id="2.7.11.1" evidence="2"/>
<proteinExistence type="predicted"/>
<dbReference type="STRING" id="35128.B5YNK8"/>
<feature type="region of interest" description="Disordered" evidence="12">
    <location>
        <begin position="475"/>
        <end position="508"/>
    </location>
</feature>
<dbReference type="Gene3D" id="1.10.2000.10">
    <property type="entry name" value="Frizzled cysteine-rich domain"/>
    <property type="match status" value="1"/>
</dbReference>
<accession>B5YNK8</accession>
<dbReference type="SUPFAM" id="SSF63501">
    <property type="entry name" value="Frizzled cysteine-rich domain"/>
    <property type="match status" value="1"/>
</dbReference>
<dbReference type="eggNOG" id="KOG0583">
    <property type="taxonomic scope" value="Eukaryota"/>
</dbReference>
<name>B5YNK8_THAPS</name>
<dbReference type="InParanoid" id="B5YNK8"/>
<dbReference type="PROSITE" id="PS50038">
    <property type="entry name" value="FZ"/>
    <property type="match status" value="1"/>
</dbReference>
<dbReference type="PROSITE" id="PS50011">
    <property type="entry name" value="PROTEIN_KINASE_DOM"/>
    <property type="match status" value="1"/>
</dbReference>
<dbReference type="Proteomes" id="UP000001449">
    <property type="component" value="Chromosome 7"/>
</dbReference>
<evidence type="ECO:0000256" key="3">
    <source>
        <dbReference type="ARBA" id="ARBA00022527"/>
    </source>
</evidence>
<dbReference type="PANTHER" id="PTHR22984:SF25">
    <property type="entry name" value="PROTEIN KINASE DOMAIN-CONTAINING PROTEIN"/>
    <property type="match status" value="1"/>
</dbReference>
<dbReference type="Pfam" id="PF00069">
    <property type="entry name" value="Pkinase"/>
    <property type="match status" value="1"/>
</dbReference>
<dbReference type="SMART" id="SM00220">
    <property type="entry name" value="S_TKc"/>
    <property type="match status" value="1"/>
</dbReference>
<keyword evidence="11" id="KW-0175">Coiled coil</keyword>
<keyword evidence="4" id="KW-0808">Transferase</keyword>
<dbReference type="InterPro" id="IPR051138">
    <property type="entry name" value="PIM_Ser/Thr_kinase"/>
</dbReference>
<evidence type="ECO:0000313" key="15">
    <source>
        <dbReference type="EMBL" id="ACI64649.1"/>
    </source>
</evidence>
<dbReference type="AlphaFoldDB" id="B5YNK8"/>
<evidence type="ECO:0000256" key="11">
    <source>
        <dbReference type="SAM" id="Coils"/>
    </source>
</evidence>
<evidence type="ECO:0000259" key="13">
    <source>
        <dbReference type="PROSITE" id="PS50011"/>
    </source>
</evidence>
<dbReference type="InterPro" id="IPR000719">
    <property type="entry name" value="Prot_kinase_dom"/>
</dbReference>
<organism evidence="15 16">
    <name type="scientific">Thalassiosira pseudonana</name>
    <name type="common">Marine diatom</name>
    <name type="synonym">Cyclotella nana</name>
    <dbReference type="NCBI Taxonomy" id="35128"/>
    <lineage>
        <taxon>Eukaryota</taxon>
        <taxon>Sar</taxon>
        <taxon>Stramenopiles</taxon>
        <taxon>Ochrophyta</taxon>
        <taxon>Bacillariophyta</taxon>
        <taxon>Coscinodiscophyceae</taxon>
        <taxon>Thalassiosirophycidae</taxon>
        <taxon>Thalassiosirales</taxon>
        <taxon>Thalassiosiraceae</taxon>
        <taxon>Thalassiosira</taxon>
    </lineage>
</organism>
<keyword evidence="7" id="KW-0067">ATP-binding</keyword>
<evidence type="ECO:0000256" key="4">
    <source>
        <dbReference type="ARBA" id="ARBA00022679"/>
    </source>
</evidence>
<evidence type="ECO:0000256" key="10">
    <source>
        <dbReference type="ARBA" id="ARBA00048679"/>
    </source>
</evidence>
<evidence type="ECO:0000256" key="7">
    <source>
        <dbReference type="ARBA" id="ARBA00022840"/>
    </source>
</evidence>
<dbReference type="GeneID" id="7450705"/>
<feature type="domain" description="Protein kinase" evidence="13">
    <location>
        <begin position="518"/>
        <end position="795"/>
    </location>
</feature>
<dbReference type="GO" id="GO:0043657">
    <property type="term" value="C:host cell"/>
    <property type="evidence" value="ECO:0007669"/>
    <property type="project" value="UniProtKB-SubCell"/>
</dbReference>
<evidence type="ECO:0000259" key="14">
    <source>
        <dbReference type="PROSITE" id="PS50038"/>
    </source>
</evidence>
<feature type="domain" description="FZ" evidence="14">
    <location>
        <begin position="83"/>
        <end position="172"/>
    </location>
</feature>
<sequence>MPFCGRWIASYYSPCVPSRPTHEWAAADKNFQLGRLTTDEKAGITSVRTKDDWVENYVSQTVATRIERERADGNRHFYKNKDCQEAFARFTCWLNFPRCDERFEESLPLCRSACENIFRVCGFENDLWRCEEDVIDGNDEYDLRGFFPGQPFKRNEFFPKSNGEPKAVCTPSIKGSAPSRYGGVAFVAVIGINAMLSLIPSSRYWVGDIGKSRDTTTPTTTSSNHHLYQRRHQSSRTKLSAFFLNDKDDNNKTPSKNNATPLGKDGSSANADLLQTLELKDEALYQAQTAVSSLEKALESAVTNLENMQQQLQLRVLRLEKELRTTKGELTDTMGELQKTRTELQSTREELTQSREERDGLDWALGQSQEGQQKAETRVEELETYLATLGVDAETITAKKKVESNPWQLWPGNSKTSVPVLNDWVVINGSIEGEVQISGKVTNHPSIPDGDAIVTSPLSDATQVAEKKIVSTSSGSKYKLGKPMDMPANQSPSKYVGGGKGSNSQQYSGSRASIALPDLTGKTIGNGRYLLAGPATPSVNGRSFIQTAYRSTPVGKPIGEPLAIKVSQNKEAMKREFANYQKVSAGLKKGHFIRRNEFLPVAGNEMPDKSALVMQRGVADVKAFMPKVGGRLEGEMLMDCAVTALRCVEALHAVKLVWNDLKTENFVVIEDGGGVSFRGIDLESCMTVRTNPVDYTPEACPPEFAQSFLDGDAESFLLEYSYDVWSYGMFLYEISTGRGFFDGYSAEKITKLLPSFEPDVSQVPDAQLADLILQCLSKNPKDRPSLVRIAKHPYLASATASKTPFDFLFGSSI</sequence>
<gene>
    <name evidence="15" type="ORF">THAPS_7188</name>
</gene>
<keyword evidence="8" id="KW-1015">Disulfide bond</keyword>
<feature type="region of interest" description="Disordered" evidence="12">
    <location>
        <begin position="213"/>
        <end position="267"/>
    </location>
</feature>
<keyword evidence="6" id="KW-0418">Kinase</keyword>
<dbReference type="PANTHER" id="PTHR22984">
    <property type="entry name" value="SERINE/THREONINE-PROTEIN KINASE PIM"/>
    <property type="match status" value="1"/>
</dbReference>